<evidence type="ECO:0000256" key="6">
    <source>
        <dbReference type="SAM" id="Phobius"/>
    </source>
</evidence>
<evidence type="ECO:0000256" key="2">
    <source>
        <dbReference type="ARBA" id="ARBA00009399"/>
    </source>
</evidence>
<dbReference type="GO" id="GO:0005886">
    <property type="term" value="C:plasma membrane"/>
    <property type="evidence" value="ECO:0007669"/>
    <property type="project" value="TreeGrafter"/>
</dbReference>
<accession>H5XAG5</accession>
<evidence type="ECO:0000259" key="7">
    <source>
        <dbReference type="Pfam" id="PF04138"/>
    </source>
</evidence>
<dbReference type="InterPro" id="IPR051401">
    <property type="entry name" value="GtrA_CellWall_Glycosyl"/>
</dbReference>
<dbReference type="GO" id="GO:0000271">
    <property type="term" value="P:polysaccharide biosynthetic process"/>
    <property type="evidence" value="ECO:0007669"/>
    <property type="project" value="InterPro"/>
</dbReference>
<evidence type="ECO:0000256" key="5">
    <source>
        <dbReference type="ARBA" id="ARBA00023136"/>
    </source>
</evidence>
<evidence type="ECO:0000313" key="8">
    <source>
        <dbReference type="EMBL" id="EHR50395.1"/>
    </source>
</evidence>
<feature type="transmembrane region" description="Helical" evidence="6">
    <location>
        <begin position="12"/>
        <end position="33"/>
    </location>
</feature>
<dbReference type="HOGENOM" id="CLU_083873_5_0_11"/>
<evidence type="ECO:0000313" key="9">
    <source>
        <dbReference type="Proteomes" id="UP000004926"/>
    </source>
</evidence>
<dbReference type="Proteomes" id="UP000004926">
    <property type="component" value="Chromosome"/>
</dbReference>
<dbReference type="eggNOG" id="COG2246">
    <property type="taxonomic scope" value="Bacteria"/>
</dbReference>
<gene>
    <name evidence="8" type="ORF">SacmaDRAFT_2141</name>
</gene>
<sequence>MNPVSRTLLRRLARYGLVGAVNTAVYYGLYQILRPSMPYLLAHVLAIAVTIVGSYFLNCRFTFRTRPSLRTFLLFPLSQLTNFAVSTVVLYLFVDWFEVTHRVAPLVASLSAVPASFAVAQLVLAGGRGPGRRAAVPSGRATARGG</sequence>
<evidence type="ECO:0000256" key="3">
    <source>
        <dbReference type="ARBA" id="ARBA00022692"/>
    </source>
</evidence>
<dbReference type="InterPro" id="IPR007267">
    <property type="entry name" value="GtrA_DPMS_TM"/>
</dbReference>
<feature type="domain" description="GtrA/DPMS transmembrane" evidence="7">
    <location>
        <begin position="14"/>
        <end position="122"/>
    </location>
</feature>
<keyword evidence="4 6" id="KW-1133">Transmembrane helix</keyword>
<dbReference type="PANTHER" id="PTHR38459">
    <property type="entry name" value="PROPHAGE BACTOPRENOL-LINKED GLUCOSE TRANSLOCASE HOMOLOG"/>
    <property type="match status" value="1"/>
</dbReference>
<keyword evidence="5 6" id="KW-0472">Membrane</keyword>
<name>H5XAG5_9PSEU</name>
<feature type="transmembrane region" description="Helical" evidence="6">
    <location>
        <begin position="71"/>
        <end position="94"/>
    </location>
</feature>
<proteinExistence type="inferred from homology"/>
<comment type="similarity">
    <text evidence="2">Belongs to the GtrA family.</text>
</comment>
<evidence type="ECO:0000256" key="4">
    <source>
        <dbReference type="ARBA" id="ARBA00022989"/>
    </source>
</evidence>
<dbReference type="PANTHER" id="PTHR38459:SF1">
    <property type="entry name" value="PROPHAGE BACTOPRENOL-LINKED GLUCOSE TRANSLOCASE HOMOLOG"/>
    <property type="match status" value="1"/>
</dbReference>
<keyword evidence="3 6" id="KW-0812">Transmembrane</keyword>
<evidence type="ECO:0000256" key="1">
    <source>
        <dbReference type="ARBA" id="ARBA00004141"/>
    </source>
</evidence>
<dbReference type="EMBL" id="CM001439">
    <property type="protein sequence ID" value="EHR50395.1"/>
    <property type="molecule type" value="Genomic_DNA"/>
</dbReference>
<comment type="subcellular location">
    <subcellularLocation>
        <location evidence="1">Membrane</location>
        <topology evidence="1">Multi-pass membrane protein</topology>
    </subcellularLocation>
</comment>
<keyword evidence="9" id="KW-1185">Reference proteome</keyword>
<protein>
    <submittedName>
        <fullName evidence="8">Putative membrane protein</fullName>
    </submittedName>
</protein>
<feature type="transmembrane region" description="Helical" evidence="6">
    <location>
        <begin position="39"/>
        <end position="59"/>
    </location>
</feature>
<dbReference type="AlphaFoldDB" id="H5XAG5"/>
<dbReference type="Pfam" id="PF04138">
    <property type="entry name" value="GtrA_DPMS_TM"/>
    <property type="match status" value="1"/>
</dbReference>
<organism evidence="8 9">
    <name type="scientific">Saccharomonospora marina XMU15</name>
    <dbReference type="NCBI Taxonomy" id="882083"/>
    <lineage>
        <taxon>Bacteria</taxon>
        <taxon>Bacillati</taxon>
        <taxon>Actinomycetota</taxon>
        <taxon>Actinomycetes</taxon>
        <taxon>Pseudonocardiales</taxon>
        <taxon>Pseudonocardiaceae</taxon>
        <taxon>Saccharomonospora</taxon>
    </lineage>
</organism>
<reference evidence="8 9" key="1">
    <citation type="journal article" date="2012" name="Stand. Genomic Sci.">
        <title>Genome sequence of the ocean sediment bacterium Saccharomonospora marina type strain (XMU15(T)).</title>
        <authorList>
            <person name="Klenk H.P."/>
            <person name="Lu M."/>
            <person name="Lucas S."/>
            <person name="Lapidus A."/>
            <person name="Copeland A."/>
            <person name="Pitluck S."/>
            <person name="Goodwin L.A."/>
            <person name="Han C."/>
            <person name="Tapia R."/>
            <person name="Brambilla E.M."/>
            <person name="Potter G."/>
            <person name="Land M."/>
            <person name="Ivanova N."/>
            <person name="Rohde M."/>
            <person name="Goker M."/>
            <person name="Detter J.C."/>
            <person name="Li W.J."/>
            <person name="Kyrpides N.C."/>
            <person name="Woyke T."/>
        </authorList>
    </citation>
    <scope>NUCLEOTIDE SEQUENCE [LARGE SCALE GENOMIC DNA]</scope>
    <source>
        <strain evidence="8 9">XMU15</strain>
    </source>
</reference>
<dbReference type="STRING" id="882083.SacmaDRAFT_2141"/>
<feature type="transmembrane region" description="Helical" evidence="6">
    <location>
        <begin position="106"/>
        <end position="125"/>
    </location>
</feature>